<accession>A0AA94EQW2</accession>
<organism evidence="1 2">
    <name type="scientific">Pseudomonas koreensis</name>
    <dbReference type="NCBI Taxonomy" id="198620"/>
    <lineage>
        <taxon>Bacteria</taxon>
        <taxon>Pseudomonadati</taxon>
        <taxon>Pseudomonadota</taxon>
        <taxon>Gammaproteobacteria</taxon>
        <taxon>Pseudomonadales</taxon>
        <taxon>Pseudomonadaceae</taxon>
        <taxon>Pseudomonas</taxon>
    </lineage>
</organism>
<evidence type="ECO:0000313" key="1">
    <source>
        <dbReference type="EMBL" id="RVD77936.1"/>
    </source>
</evidence>
<evidence type="ECO:0000313" key="2">
    <source>
        <dbReference type="Proteomes" id="UP000288002"/>
    </source>
</evidence>
<protein>
    <submittedName>
        <fullName evidence="1">Uncharacterized protein</fullName>
    </submittedName>
</protein>
<dbReference type="EMBL" id="MKWS01000006">
    <property type="protein sequence ID" value="RVD77936.1"/>
    <property type="molecule type" value="Genomic_DNA"/>
</dbReference>
<name>A0AA94EQW2_9PSED</name>
<comment type="caution">
    <text evidence="1">The sequence shown here is derived from an EMBL/GenBank/DDBJ whole genome shotgun (WGS) entry which is preliminary data.</text>
</comment>
<reference evidence="1 2" key="1">
    <citation type="submission" date="2016-10" db="EMBL/GenBank/DDBJ databases">
        <title>Search of new enzymes for the oxidation of sulfur compounds.</title>
        <authorList>
            <person name="Novo A."/>
            <person name="Moreira I.S."/>
            <person name="Castro P.M."/>
        </authorList>
    </citation>
    <scope>NUCLEOTIDE SEQUENCE [LARGE SCALE GENOMIC DNA]</scope>
    <source>
        <strain evidence="1 2">A9</strain>
    </source>
</reference>
<proteinExistence type="predicted"/>
<sequence length="43" mass="5007">MDGFLATEWHDPMRGEITQKQSLPKELQDQQAQAISLFRYIGQ</sequence>
<dbReference type="Proteomes" id="UP000288002">
    <property type="component" value="Unassembled WGS sequence"/>
</dbReference>
<dbReference type="AlphaFoldDB" id="A0AA94EQW2"/>
<gene>
    <name evidence="1" type="ORF">A9HBioS_2403</name>
</gene>